<comment type="caution">
    <text evidence="3">The sequence shown here is derived from an EMBL/GenBank/DDBJ whole genome shotgun (WGS) entry which is preliminary data.</text>
</comment>
<name>V6TP35_GIAIN</name>
<evidence type="ECO:0000313" key="3">
    <source>
        <dbReference type="EMBL" id="ESU40486.1"/>
    </source>
</evidence>
<dbReference type="VEuPathDB" id="GiardiaDB:QR46_2660"/>
<evidence type="ECO:0000259" key="2">
    <source>
        <dbReference type="SMART" id="SM00181"/>
    </source>
</evidence>
<dbReference type="InterPro" id="IPR052798">
    <property type="entry name" value="Giardia_VSA"/>
</dbReference>
<accession>V6TP35</accession>
<dbReference type="VEuPathDB" id="GiardiaDB:GL50581_1902"/>
<dbReference type="PANTHER" id="PTHR23275:SF100">
    <property type="entry name" value="EGF-LIKE DOMAIN-CONTAINING PROTEIN"/>
    <property type="match status" value="1"/>
</dbReference>
<dbReference type="EMBL" id="AHHH01000216">
    <property type="protein sequence ID" value="ESU40486.1"/>
    <property type="molecule type" value="Genomic_DNA"/>
</dbReference>
<reference evidence="4" key="1">
    <citation type="submission" date="2012-02" db="EMBL/GenBank/DDBJ databases">
        <title>Genome sequencing of Giardia lamblia Genotypes A2 and B isolates (DH and GS) and comparative analysis with the genomes of Genotypes A1 and E (WB and Pig).</title>
        <authorList>
            <person name="Adam R."/>
            <person name="Dahlstrom E."/>
            <person name="Martens C."/>
            <person name="Bruno D."/>
            <person name="Barbian K."/>
            <person name="Porcella S.F."/>
            <person name="Nash T."/>
        </authorList>
    </citation>
    <scope>NUCLEOTIDE SEQUENCE</scope>
    <source>
        <strain evidence="4">GS</strain>
    </source>
</reference>
<feature type="region of interest" description="Disordered" evidence="1">
    <location>
        <begin position="42"/>
        <end position="76"/>
    </location>
</feature>
<dbReference type="SUPFAM" id="SSF57184">
    <property type="entry name" value="Growth factor receptor domain"/>
    <property type="match status" value="3"/>
</dbReference>
<reference evidence="3 4" key="2">
    <citation type="journal article" date="2013" name="Genome Biol. Evol.">
        <title>Genome sequencing of Giardia lamblia genotypes A2 and B isolates (DH and GS) and comparative analysis with the genomes of genotypes A1 and E (WB and Pig).</title>
        <authorList>
            <person name="Adam R.D."/>
            <person name="Dahlstrom E.W."/>
            <person name="Martens C.A."/>
            <person name="Bruno D.P."/>
            <person name="Barbian K.D."/>
            <person name="Ricklefs S.M."/>
            <person name="Hernandez M.M."/>
            <person name="Narla N.P."/>
            <person name="Patel R.B."/>
            <person name="Porcella S.F."/>
            <person name="Nash T.E."/>
        </authorList>
    </citation>
    <scope>NUCLEOTIDE SEQUENCE [LARGE SCALE GENOMIC DNA]</scope>
    <source>
        <strain evidence="3 4">GS</strain>
    </source>
</reference>
<dbReference type="OrthoDB" id="409633at2759"/>
<dbReference type="SMART" id="SM00261">
    <property type="entry name" value="FU"/>
    <property type="match status" value="7"/>
</dbReference>
<dbReference type="InterPro" id="IPR000742">
    <property type="entry name" value="EGF"/>
</dbReference>
<dbReference type="SMART" id="SM00181">
    <property type="entry name" value="EGF"/>
    <property type="match status" value="5"/>
</dbReference>
<dbReference type="VEuPathDB" id="GiardiaDB:DHA2_150432"/>
<feature type="domain" description="EGF-like" evidence="2">
    <location>
        <begin position="501"/>
        <end position="532"/>
    </location>
</feature>
<dbReference type="PANTHER" id="PTHR23275">
    <property type="entry name" value="CABRIOLET.-RELATED"/>
    <property type="match status" value="1"/>
</dbReference>
<evidence type="ECO:0000313" key="4">
    <source>
        <dbReference type="Proteomes" id="UP000018040"/>
    </source>
</evidence>
<dbReference type="InterPro" id="IPR009030">
    <property type="entry name" value="Growth_fac_rcpt_cys_sf"/>
</dbReference>
<evidence type="ECO:0000256" key="1">
    <source>
        <dbReference type="SAM" id="MobiDB-lite"/>
    </source>
</evidence>
<feature type="domain" description="EGF-like" evidence="2">
    <location>
        <begin position="269"/>
        <end position="301"/>
    </location>
</feature>
<dbReference type="Pfam" id="PF03302">
    <property type="entry name" value="VSP"/>
    <property type="match status" value="1"/>
</dbReference>
<proteinExistence type="predicted"/>
<sequence length="638" mass="64398">VLCGALPARGGCYDISVIGSGVCREARDGACVRYKEESIRGVRETEESSADGTSAEARGVRVKVSTGTETRGQTGSDQCAVGTNGCAECDSSNTACTRCDPDDSSNKRYLKDGVCVTAEECTGGNDHYTDSSDTSSLACQPCSQDQKPNLAGTACVVCTGASADANCVRCDEANRCAKCGDAAPYLTNDKTCATIKECAEDNAHYADSSTKTCKTCGVDEKPNAAGSQCFACPAANCVRCDIADTCARCAEGYETLDGGKTCTEKAAGDCGVANCKTCSADKKTCEECNENKYLTPTGQCISNCAALGGYYGATEGSKRVCKKCGVANCETCNEQGKCSVCTDGFYGDSCSKCHESCKNCGGATASDCTACPSGKALIYGNDPTKGTCGEGCVQSSESGAGKCETCGLTVEGTKYCSECAMGSEYPQNGVCAGAAGGRAITCTTLGTGVCTTCADGLLKMNGGCYETSRYPGKSVCTSAPTGGTCDSPAPGYNVNGGNLVTCPEGCKTCSAASTCTDCADGYVLISGATTCTKCDAGCATCAGTASTCSTCASGYYLSNSKCIACDKSDGSITGVSSCASCAAPAGNTGSVLCYLVGMALLAPSPHVPVGTPALLLVSQVSSAPCWVRHTVAECPSGQ</sequence>
<organism evidence="3 4">
    <name type="scientific">Giardia intestinalis</name>
    <name type="common">Giardia lamblia</name>
    <dbReference type="NCBI Taxonomy" id="5741"/>
    <lineage>
        <taxon>Eukaryota</taxon>
        <taxon>Metamonada</taxon>
        <taxon>Diplomonadida</taxon>
        <taxon>Hexamitidae</taxon>
        <taxon>Giardiinae</taxon>
        <taxon>Giardia</taxon>
    </lineage>
</organism>
<feature type="domain" description="EGF-like" evidence="2">
    <location>
        <begin position="323"/>
        <end position="351"/>
    </location>
</feature>
<dbReference type="Gene3D" id="2.10.220.10">
    <property type="entry name" value="Hormone Receptor, Insulin-like Growth Factor Receptor 1, Chain A, domain 2"/>
    <property type="match status" value="2"/>
</dbReference>
<feature type="domain" description="EGF-like" evidence="2">
    <location>
        <begin position="231"/>
        <end position="263"/>
    </location>
</feature>
<feature type="domain" description="EGF-like" evidence="2">
    <location>
        <begin position="533"/>
        <end position="563"/>
    </location>
</feature>
<dbReference type="InterPro" id="IPR006212">
    <property type="entry name" value="Furin_repeat"/>
</dbReference>
<feature type="non-terminal residue" evidence="3">
    <location>
        <position position="1"/>
    </location>
</feature>
<dbReference type="AlphaFoldDB" id="V6TP35"/>
<dbReference type="InterPro" id="IPR005127">
    <property type="entry name" value="Giardia_VSP"/>
</dbReference>
<feature type="compositionally biased region" description="Polar residues" evidence="1">
    <location>
        <begin position="65"/>
        <end position="76"/>
    </location>
</feature>
<protein>
    <submittedName>
        <fullName evidence="3">Variant-specific surface protein</fullName>
    </submittedName>
</protein>
<gene>
    <name evidence="3" type="ORF">GSB_153320</name>
</gene>
<dbReference type="Proteomes" id="UP000018040">
    <property type="component" value="Unassembled WGS sequence"/>
</dbReference>